<organism evidence="1 2">
    <name type="scientific">Populus alba x Populus x berolinensis</name>
    <dbReference type="NCBI Taxonomy" id="444605"/>
    <lineage>
        <taxon>Eukaryota</taxon>
        <taxon>Viridiplantae</taxon>
        <taxon>Streptophyta</taxon>
        <taxon>Embryophyta</taxon>
        <taxon>Tracheophyta</taxon>
        <taxon>Spermatophyta</taxon>
        <taxon>Magnoliopsida</taxon>
        <taxon>eudicotyledons</taxon>
        <taxon>Gunneridae</taxon>
        <taxon>Pentapetalae</taxon>
        <taxon>rosids</taxon>
        <taxon>fabids</taxon>
        <taxon>Malpighiales</taxon>
        <taxon>Salicaceae</taxon>
        <taxon>Saliceae</taxon>
        <taxon>Populus</taxon>
    </lineage>
</organism>
<dbReference type="EMBL" id="JAQIZT010000016">
    <property type="protein sequence ID" value="KAJ6968505.1"/>
    <property type="molecule type" value="Genomic_DNA"/>
</dbReference>
<accession>A0AAD6LK56</accession>
<evidence type="ECO:0000313" key="2">
    <source>
        <dbReference type="Proteomes" id="UP001164929"/>
    </source>
</evidence>
<name>A0AAD6LK56_9ROSI</name>
<comment type="caution">
    <text evidence="1">The sequence shown here is derived from an EMBL/GenBank/DDBJ whole genome shotgun (WGS) entry which is preliminary data.</text>
</comment>
<sequence>MDHLDMGALTISRFSNLSNLQPACVLFLEKKEEKSPYSTEKDKGPKKIRTFLQALPKRNYNSIRVL</sequence>
<dbReference type="AlphaFoldDB" id="A0AAD6LK56"/>
<reference evidence="1 2" key="1">
    <citation type="journal article" date="2023" name="Mol. Ecol. Resour.">
        <title>Chromosome-level genome assembly of a triploid poplar Populus alba 'Berolinensis'.</title>
        <authorList>
            <person name="Chen S."/>
            <person name="Yu Y."/>
            <person name="Wang X."/>
            <person name="Wang S."/>
            <person name="Zhang T."/>
            <person name="Zhou Y."/>
            <person name="He R."/>
            <person name="Meng N."/>
            <person name="Wang Y."/>
            <person name="Liu W."/>
            <person name="Liu Z."/>
            <person name="Liu J."/>
            <person name="Guo Q."/>
            <person name="Huang H."/>
            <person name="Sederoff R.R."/>
            <person name="Wang G."/>
            <person name="Qu G."/>
            <person name="Chen S."/>
        </authorList>
    </citation>
    <scope>NUCLEOTIDE SEQUENCE [LARGE SCALE GENOMIC DNA]</scope>
    <source>
        <strain evidence="1">SC-2020</strain>
    </source>
</reference>
<protein>
    <submittedName>
        <fullName evidence="1">Uncharacterized protein</fullName>
    </submittedName>
</protein>
<keyword evidence="2" id="KW-1185">Reference proteome</keyword>
<dbReference type="Proteomes" id="UP001164929">
    <property type="component" value="Chromosome 16"/>
</dbReference>
<gene>
    <name evidence="1" type="ORF">NC653_036474</name>
</gene>
<proteinExistence type="predicted"/>
<evidence type="ECO:0000313" key="1">
    <source>
        <dbReference type="EMBL" id="KAJ6968505.1"/>
    </source>
</evidence>